<reference evidence="1" key="2">
    <citation type="submission" date="2022-01" db="EMBL/GenBank/DDBJ databases">
        <authorList>
            <person name="Zivanovic Y."/>
            <person name="Moreira D."/>
            <person name="Lopez-Garcia P."/>
        </authorList>
    </citation>
    <scope>NUCLEOTIDE SEQUENCE</scope>
    <source>
        <strain evidence="1">G9</strain>
    </source>
</reference>
<organism evidence="1 2">
    <name type="scientific">Candidatus Synechococcus calcipolaris G9</name>
    <dbReference type="NCBI Taxonomy" id="1497997"/>
    <lineage>
        <taxon>Bacteria</taxon>
        <taxon>Bacillati</taxon>
        <taxon>Cyanobacteriota</taxon>
        <taxon>Cyanophyceae</taxon>
        <taxon>Synechococcales</taxon>
        <taxon>Synechococcaceae</taxon>
        <taxon>Synechococcus</taxon>
    </lineage>
</organism>
<protein>
    <submittedName>
        <fullName evidence="1">Uncharacterized protein</fullName>
    </submittedName>
</protein>
<sequence>MKKDAENEMGDELHSEYDFSQMQGGVRGKYVERYSAGTNLVLLDPDVAQAFPNDAAVNEALRLLIQVAQPQQPNTTMQRTE</sequence>
<gene>
    <name evidence="1" type="ORF">L3556_03070</name>
</gene>
<proteinExistence type="predicted"/>
<dbReference type="EMBL" id="JAKKUT010000002">
    <property type="protein sequence ID" value="MDG2989919.1"/>
    <property type="molecule type" value="Genomic_DNA"/>
</dbReference>
<dbReference type="RefSeq" id="WP_277865844.1">
    <property type="nucleotide sequence ID" value="NZ_JAKKUT010000002.1"/>
</dbReference>
<accession>A0ABT6EVV2</accession>
<reference evidence="1" key="1">
    <citation type="journal article" date="2022" name="Genome Biol. Evol.">
        <title>A New Gene Family Diagnostic for Intracellular Biomineralization of Amorphous Ca Carbonates by Cyanobacteria.</title>
        <authorList>
            <person name="Benzerara K."/>
            <person name="Duprat E."/>
            <person name="Bitard-Feildel T."/>
            <person name="Caumes G."/>
            <person name="Cassier-Chauvat C."/>
            <person name="Chauvat F."/>
            <person name="Dezi M."/>
            <person name="Diop S.I."/>
            <person name="Gaschignard G."/>
            <person name="Gorgen S."/>
            <person name="Gugger M."/>
            <person name="Lopez-Garcia P."/>
            <person name="Millet M."/>
            <person name="Skouri-Panet F."/>
            <person name="Moreira D."/>
            <person name="Callebaut I."/>
        </authorList>
    </citation>
    <scope>NUCLEOTIDE SEQUENCE</scope>
    <source>
        <strain evidence="1">G9</strain>
    </source>
</reference>
<keyword evidence="2" id="KW-1185">Reference proteome</keyword>
<name>A0ABT6EVV2_9SYNE</name>
<evidence type="ECO:0000313" key="1">
    <source>
        <dbReference type="EMBL" id="MDG2989919.1"/>
    </source>
</evidence>
<comment type="caution">
    <text evidence="1">The sequence shown here is derived from an EMBL/GenBank/DDBJ whole genome shotgun (WGS) entry which is preliminary data.</text>
</comment>
<evidence type="ECO:0000313" key="2">
    <source>
        <dbReference type="Proteomes" id="UP001154265"/>
    </source>
</evidence>
<dbReference type="Proteomes" id="UP001154265">
    <property type="component" value="Unassembled WGS sequence"/>
</dbReference>